<evidence type="ECO:0000259" key="1">
    <source>
        <dbReference type="Pfam" id="PF13649"/>
    </source>
</evidence>
<dbReference type="InterPro" id="IPR029063">
    <property type="entry name" value="SAM-dependent_MTases_sf"/>
</dbReference>
<dbReference type="Pfam" id="PF13649">
    <property type="entry name" value="Methyltransf_25"/>
    <property type="match status" value="1"/>
</dbReference>
<dbReference type="Proteomes" id="UP000613768">
    <property type="component" value="Unassembled WGS sequence"/>
</dbReference>
<dbReference type="EMBL" id="JACYTR010000041">
    <property type="protein sequence ID" value="MBD8527137.1"/>
    <property type="molecule type" value="Genomic_DNA"/>
</dbReference>
<dbReference type="Gene3D" id="3.40.50.150">
    <property type="entry name" value="Vaccinia Virus protein VP39"/>
    <property type="match status" value="1"/>
</dbReference>
<comment type="caution">
    <text evidence="2">The sequence shown here is derived from an EMBL/GenBank/DDBJ whole genome shotgun (WGS) entry which is preliminary data.</text>
</comment>
<dbReference type="GO" id="GO:0032259">
    <property type="term" value="P:methylation"/>
    <property type="evidence" value="ECO:0007669"/>
    <property type="project" value="UniProtKB-KW"/>
</dbReference>
<keyword evidence="3" id="KW-1185">Reference proteome</keyword>
<organism evidence="2 3">
    <name type="scientific">Pseudomarimonas arenosa</name>
    <dbReference type="NCBI Taxonomy" id="2774145"/>
    <lineage>
        <taxon>Bacteria</taxon>
        <taxon>Pseudomonadati</taxon>
        <taxon>Pseudomonadota</taxon>
        <taxon>Gammaproteobacteria</taxon>
        <taxon>Lysobacterales</taxon>
        <taxon>Lysobacteraceae</taxon>
        <taxon>Pseudomarimonas</taxon>
    </lineage>
</organism>
<dbReference type="InterPro" id="IPR041698">
    <property type="entry name" value="Methyltransf_25"/>
</dbReference>
<name>A0AAW3ZRG3_9GAMM</name>
<dbReference type="GO" id="GO:0008168">
    <property type="term" value="F:methyltransferase activity"/>
    <property type="evidence" value="ECO:0007669"/>
    <property type="project" value="UniProtKB-KW"/>
</dbReference>
<reference evidence="2 3" key="1">
    <citation type="submission" date="2020-09" db="EMBL/GenBank/DDBJ databases">
        <title>Pseudoxanthomonas sp. CAU 1598 isolated from sand of Yaerae Beach.</title>
        <authorList>
            <person name="Kim W."/>
        </authorList>
    </citation>
    <scope>NUCLEOTIDE SEQUENCE [LARGE SCALE GENOMIC DNA]</scope>
    <source>
        <strain evidence="2 3">CAU 1598</strain>
    </source>
</reference>
<evidence type="ECO:0000313" key="2">
    <source>
        <dbReference type="EMBL" id="MBD8527137.1"/>
    </source>
</evidence>
<dbReference type="SUPFAM" id="SSF53335">
    <property type="entry name" value="S-adenosyl-L-methionine-dependent methyltransferases"/>
    <property type="match status" value="1"/>
</dbReference>
<dbReference type="AlphaFoldDB" id="A0AAW3ZRG3"/>
<dbReference type="RefSeq" id="WP_192030559.1">
    <property type="nucleotide sequence ID" value="NZ_JACYTR010000041.1"/>
</dbReference>
<accession>A0AAW3ZRG3</accession>
<keyword evidence="2" id="KW-0808">Transferase</keyword>
<protein>
    <submittedName>
        <fullName evidence="2">Class I SAM-dependent methyltransferase</fullName>
    </submittedName>
</protein>
<keyword evidence="2" id="KW-0489">Methyltransferase</keyword>
<evidence type="ECO:0000313" key="3">
    <source>
        <dbReference type="Proteomes" id="UP000613768"/>
    </source>
</evidence>
<sequence length="481" mass="55080">MLDSRIRDFAEDSVLPLNTPDVDRSLPERFAAGYRLTEADVQELKQLLAGRDQAQRASRPATGHLSLSERLRYWLSLVSRIAGHAARDGSYWLRDRTRSGKAGRPSVRVAFNATITAIPNHRRKQIGDVLRRFGYQSSAPTARQPARAAVKDEDTSTYAKRIKREQEIFKDQVNVHDLPEIFHYWSNKYILPMEQAFGFSHPEDFFAKFLLKAAQRSGMEHARFVSVGAGNCDAEVRIAADLLKRGLRRFRLECIDINQTMLERGQQLASDQGVSEYLEFTCCDFNAWSPHAQYAAVMANQSLHHVLDLETLFGRIQAGLIPQGLFLTSDMIGRNGHQLWPEARQILDEYWQRLPDSHRYNLQLQRMEERFLDWDCSSECFEGIRAQDILPLLLERFGFELFLGFGNLIDPFVGRSFGHHFAPDLEWNRAFIDEVHARDEAELAAGTIKPTHMIAVMTLDRSVQGRFRGNLSPQFCVRQPS</sequence>
<proteinExistence type="predicted"/>
<gene>
    <name evidence="2" type="ORF">IFO71_15450</name>
</gene>
<feature type="domain" description="Methyltransferase" evidence="1">
    <location>
        <begin position="238"/>
        <end position="324"/>
    </location>
</feature>